<evidence type="ECO:0008006" key="4">
    <source>
        <dbReference type="Google" id="ProtNLM"/>
    </source>
</evidence>
<organism evidence="2 3">
    <name type="scientific">Shewanella salipaludis</name>
    <dbReference type="NCBI Taxonomy" id="2723052"/>
    <lineage>
        <taxon>Bacteria</taxon>
        <taxon>Pseudomonadati</taxon>
        <taxon>Pseudomonadota</taxon>
        <taxon>Gammaproteobacteria</taxon>
        <taxon>Alteromonadales</taxon>
        <taxon>Shewanellaceae</taxon>
        <taxon>Shewanella</taxon>
    </lineage>
</organism>
<comment type="caution">
    <text evidence="2">The sequence shown here is derived from an EMBL/GenBank/DDBJ whole genome shotgun (WGS) entry which is preliminary data.</text>
</comment>
<evidence type="ECO:0000313" key="2">
    <source>
        <dbReference type="EMBL" id="NMH67133.1"/>
    </source>
</evidence>
<keyword evidence="1" id="KW-0732">Signal</keyword>
<dbReference type="RefSeq" id="WP_169565906.1">
    <property type="nucleotide sequence ID" value="NZ_JAAXYH010000023.1"/>
</dbReference>
<protein>
    <recommendedName>
        <fullName evidence="4">DUF2846 domain-containing protein</fullName>
    </recommendedName>
</protein>
<feature type="signal peptide" evidence="1">
    <location>
        <begin position="1"/>
        <end position="32"/>
    </location>
</feature>
<evidence type="ECO:0000313" key="3">
    <source>
        <dbReference type="Proteomes" id="UP000737113"/>
    </source>
</evidence>
<name>A0A972JKG6_9GAMM</name>
<dbReference type="Proteomes" id="UP000737113">
    <property type="component" value="Unassembled WGS sequence"/>
</dbReference>
<sequence length="154" mass="17201">MQLPPCFSLCACVPRIYRCGCILLCLGLLACAAGPQLPKLNGKAAIVLGYSTEDSSLYEGGMLYTGLSIDELDGNPITPLGKYDFLMLEPGDHRLGGHCYWRLRSVFAFEPDWREPATLALHLEADRIYTLHVSVDEYKFRCNLSALEERPESR</sequence>
<proteinExistence type="predicted"/>
<dbReference type="EMBL" id="JAAXYH010000023">
    <property type="protein sequence ID" value="NMH67133.1"/>
    <property type="molecule type" value="Genomic_DNA"/>
</dbReference>
<gene>
    <name evidence="2" type="ORF">HC757_18430</name>
</gene>
<keyword evidence="3" id="KW-1185">Reference proteome</keyword>
<reference evidence="2" key="1">
    <citation type="submission" date="2020-04" db="EMBL/GenBank/DDBJ databases">
        <title>Description of Shewanella salipaludis sp. nov., isolated from a salt marsh.</title>
        <authorList>
            <person name="Park S."/>
            <person name="Yoon J.-H."/>
        </authorList>
    </citation>
    <scope>NUCLEOTIDE SEQUENCE</scope>
    <source>
        <strain evidence="2">SHSM-M6</strain>
    </source>
</reference>
<feature type="chain" id="PRO_5037676415" description="DUF2846 domain-containing protein" evidence="1">
    <location>
        <begin position="33"/>
        <end position="154"/>
    </location>
</feature>
<evidence type="ECO:0000256" key="1">
    <source>
        <dbReference type="SAM" id="SignalP"/>
    </source>
</evidence>
<accession>A0A972JKG6</accession>
<dbReference type="AlphaFoldDB" id="A0A972JKG6"/>